<dbReference type="RefSeq" id="WP_044733039.1">
    <property type="nucleotide sequence ID" value="NZ_JYBP01000003.1"/>
</dbReference>
<proteinExistence type="inferred from homology"/>
<dbReference type="InterPro" id="IPR012347">
    <property type="entry name" value="Ferritin-like"/>
</dbReference>
<evidence type="ECO:0000256" key="1">
    <source>
        <dbReference type="ARBA" id="ARBA00009497"/>
    </source>
</evidence>
<name>A0A0D8BTL2_GEOKU</name>
<evidence type="ECO:0000313" key="4">
    <source>
        <dbReference type="EMBL" id="KJE27475.1"/>
    </source>
</evidence>
<accession>A0A0D8BTL2</accession>
<dbReference type="EMBL" id="JYBP01000003">
    <property type="protein sequence ID" value="KJE27475.1"/>
    <property type="molecule type" value="Genomic_DNA"/>
</dbReference>
<comment type="similarity">
    <text evidence="1 2">Belongs to the Dps family.</text>
</comment>
<dbReference type="PROSITE" id="PS00818">
    <property type="entry name" value="DPS_1"/>
    <property type="match status" value="1"/>
</dbReference>
<evidence type="ECO:0000313" key="5">
    <source>
        <dbReference type="Proteomes" id="UP000032522"/>
    </source>
</evidence>
<dbReference type="InterPro" id="IPR008331">
    <property type="entry name" value="Ferritin_DPS_dom"/>
</dbReference>
<dbReference type="InterPro" id="IPR009078">
    <property type="entry name" value="Ferritin-like_SF"/>
</dbReference>
<evidence type="ECO:0000256" key="2">
    <source>
        <dbReference type="RuleBase" id="RU003875"/>
    </source>
</evidence>
<dbReference type="InterPro" id="IPR023188">
    <property type="entry name" value="DPS_DNA-bd_CS"/>
</dbReference>
<dbReference type="CDD" id="cd01043">
    <property type="entry name" value="DPS"/>
    <property type="match status" value="1"/>
</dbReference>
<dbReference type="InterPro" id="IPR002177">
    <property type="entry name" value="DPS_DNA-bd"/>
</dbReference>
<dbReference type="PANTHER" id="PTHR42932">
    <property type="entry name" value="GENERAL STRESS PROTEIN 20U"/>
    <property type="match status" value="1"/>
</dbReference>
<reference evidence="4 5" key="1">
    <citation type="submission" date="2015-01" db="EMBL/GenBank/DDBJ databases">
        <authorList>
            <person name="Filippidou S."/>
            <person name="Jeanneret N."/>
            <person name="Russel-Delif L."/>
            <person name="Junier T."/>
            <person name="Wunderlin T."/>
            <person name="Molina V."/>
            <person name="Johnson S.L."/>
            <person name="Davenport K.W."/>
            <person name="Chain P.S."/>
            <person name="Dorador C."/>
            <person name="Junier P."/>
        </authorList>
    </citation>
    <scope>NUCLEOTIDE SEQUENCE [LARGE SCALE GENOMIC DNA]</scope>
    <source>
        <strain evidence="4 5">Et7/4</strain>
    </source>
</reference>
<dbReference type="AlphaFoldDB" id="A0A0D8BTL2"/>
<protein>
    <submittedName>
        <fullName evidence="4">General stress protein 20U</fullName>
    </submittedName>
</protein>
<dbReference type="PANTHER" id="PTHR42932:SF1">
    <property type="entry name" value="GENERAL STRESS PROTEIN 20U"/>
    <property type="match status" value="1"/>
</dbReference>
<gene>
    <name evidence="4" type="primary">dps</name>
    <name evidence="4" type="ORF">LG52_130</name>
</gene>
<dbReference type="GO" id="GO:0008199">
    <property type="term" value="F:ferric iron binding"/>
    <property type="evidence" value="ECO:0007669"/>
    <property type="project" value="InterPro"/>
</dbReference>
<comment type="caution">
    <text evidence="4">The sequence shown here is derived from an EMBL/GenBank/DDBJ whole genome shotgun (WGS) entry which is preliminary data.</text>
</comment>
<dbReference type="OrthoDB" id="9797023at2"/>
<dbReference type="PIRSF" id="PIRSF005900">
    <property type="entry name" value="Dps"/>
    <property type="match status" value="1"/>
</dbReference>
<dbReference type="PATRIC" id="fig|1462.6.peg.222"/>
<dbReference type="GO" id="GO:0016722">
    <property type="term" value="F:oxidoreductase activity, acting on metal ions"/>
    <property type="evidence" value="ECO:0007669"/>
    <property type="project" value="InterPro"/>
</dbReference>
<dbReference type="Proteomes" id="UP000032522">
    <property type="component" value="Unassembled WGS sequence"/>
</dbReference>
<organism evidence="4 5">
    <name type="scientific">Geobacillus kaustophilus</name>
    <dbReference type="NCBI Taxonomy" id="1462"/>
    <lineage>
        <taxon>Bacteria</taxon>
        <taxon>Bacillati</taxon>
        <taxon>Bacillota</taxon>
        <taxon>Bacilli</taxon>
        <taxon>Bacillales</taxon>
        <taxon>Anoxybacillaceae</taxon>
        <taxon>Geobacillus</taxon>
        <taxon>Geobacillus thermoleovorans group</taxon>
    </lineage>
</organism>
<evidence type="ECO:0000259" key="3">
    <source>
        <dbReference type="Pfam" id="PF00210"/>
    </source>
</evidence>
<feature type="domain" description="Ferritin/DPS" evidence="3">
    <location>
        <begin position="6"/>
        <end position="145"/>
    </location>
</feature>
<dbReference type="PROSITE" id="PS00819">
    <property type="entry name" value="DPS_2"/>
    <property type="match status" value="1"/>
</dbReference>
<sequence>MATRLIDLVNKQIANWTVLYVKLHNYHWYVTGPQFFTLHEKFEQLYNEAAVHIDALAERLLALGGKPVATMKDCLEQASVKEAAGTETAEQMVAAIVGDFETMIGELKEGMQLADEVGDETTGDMLLGIHRGLEKHVWMLKSFLGR</sequence>
<dbReference type="Gene3D" id="1.20.1260.10">
    <property type="match status" value="1"/>
</dbReference>
<dbReference type="SUPFAM" id="SSF47240">
    <property type="entry name" value="Ferritin-like"/>
    <property type="match status" value="1"/>
</dbReference>
<dbReference type="Pfam" id="PF00210">
    <property type="entry name" value="Ferritin"/>
    <property type="match status" value="1"/>
</dbReference>
<dbReference type="PRINTS" id="PR01346">
    <property type="entry name" value="HELNAPAPROT"/>
</dbReference>